<dbReference type="AlphaFoldDB" id="A0A8B6XAS4"/>
<feature type="domain" description="FimV N-terminal" evidence="2">
    <location>
        <begin position="34"/>
        <end position="133"/>
    </location>
</feature>
<keyword evidence="3" id="KW-1185">Reference proteome</keyword>
<protein>
    <submittedName>
        <fullName evidence="4">Type IV pilus assembly protein FimV</fullName>
    </submittedName>
</protein>
<dbReference type="InterPro" id="IPR057840">
    <property type="entry name" value="FimV_N"/>
</dbReference>
<evidence type="ECO:0000259" key="2">
    <source>
        <dbReference type="Pfam" id="PF25800"/>
    </source>
</evidence>
<reference evidence="4" key="1">
    <citation type="submission" date="2025-08" db="UniProtKB">
        <authorList>
            <consortium name="RefSeq"/>
        </authorList>
    </citation>
    <scope>IDENTIFICATION</scope>
</reference>
<feature type="region of interest" description="Disordered" evidence="1">
    <location>
        <begin position="164"/>
        <end position="206"/>
    </location>
</feature>
<evidence type="ECO:0000313" key="3">
    <source>
        <dbReference type="Proteomes" id="UP000675920"/>
    </source>
</evidence>
<dbReference type="Pfam" id="PF25800">
    <property type="entry name" value="FimV_N"/>
    <property type="match status" value="1"/>
</dbReference>
<dbReference type="Proteomes" id="UP000675920">
    <property type="component" value="Unplaced"/>
</dbReference>
<accession>A0A8B6XAS4</accession>
<name>A0A8B6XAS4_9BURK</name>
<evidence type="ECO:0000256" key="1">
    <source>
        <dbReference type="SAM" id="MobiDB-lite"/>
    </source>
</evidence>
<evidence type="ECO:0000313" key="4">
    <source>
        <dbReference type="RefSeq" id="WP_156924350.1"/>
    </source>
</evidence>
<dbReference type="OrthoDB" id="9180424at2"/>
<sequence>MSAKPAQPFHRSLRGVSLAFGLAFALVGRPAGALGLGEIEMRSQLGQAFHAEIPVRLAEGETLTSACVNLPRVADGDIPGIGRANVTIESRGGRTLLVVRGRSALNEPVARLVIEAGCDARVTRDFTLFVDPPELGMPANQPVPAFASVPLAVAGAGSLPAATRAEASASTGQSVRKPRVVRPRPAPAVPGANESVPAHAPALPPGDRMRLLSPEDSRPIGGAQAPSDRAGIDGASIAAEARISAREQELAAQVIALGKEIEELKKRAATEVAHPVAAAEVELPPWWAFALGGATLLSMLAALGMYRRQRQLGEMIERAPWWQNAAAPVAPAPMVADMPATLMSAYATEADDDLNVRPVARASLSSAPVEVNFPDRLGEIEVEELSGTRALNALRTEPEVPQRAGVVTRSTVLDMPDAEFELSATQEQPALQASSVFDAAKLPPLDFDLGMPEGEQPASAGLDFSATVPELRPATGVARTPLGTAEARRIQARLRATVDAVEQADNYVENGQFESAVVTLARYIEEHADAPRAAWLMLLELYRRTDRTPAYEKLAAAFAERFGRPARAWDQAGSLDRGVGLDSNPEMLQSIWAKWGTPEAIGLLAELLEDPDASEADYYNLALQRDLLNFVKICPLDG</sequence>
<proteinExistence type="predicted"/>
<organism evidence="3 4">
    <name type="scientific">Derxia gummosa DSM 723</name>
    <dbReference type="NCBI Taxonomy" id="1121388"/>
    <lineage>
        <taxon>Bacteria</taxon>
        <taxon>Pseudomonadati</taxon>
        <taxon>Pseudomonadota</taxon>
        <taxon>Betaproteobacteria</taxon>
        <taxon>Burkholderiales</taxon>
        <taxon>Alcaligenaceae</taxon>
        <taxon>Derxia</taxon>
    </lineage>
</organism>
<dbReference type="RefSeq" id="WP_156924350.1">
    <property type="nucleotide sequence ID" value="NZ_AXWS01000008.1"/>
</dbReference>